<protein>
    <submittedName>
        <fullName evidence="1">Uncharacterized protein</fullName>
    </submittedName>
</protein>
<gene>
    <name evidence="1" type="ORF">JR316_006443</name>
</gene>
<organism evidence="1">
    <name type="scientific">Psilocybe cubensis</name>
    <name type="common">Psychedelic mushroom</name>
    <name type="synonym">Stropharia cubensis</name>
    <dbReference type="NCBI Taxonomy" id="181762"/>
    <lineage>
        <taxon>Eukaryota</taxon>
        <taxon>Fungi</taxon>
        <taxon>Dikarya</taxon>
        <taxon>Basidiomycota</taxon>
        <taxon>Agaricomycotina</taxon>
        <taxon>Agaricomycetes</taxon>
        <taxon>Agaricomycetidae</taxon>
        <taxon>Agaricales</taxon>
        <taxon>Agaricineae</taxon>
        <taxon>Strophariaceae</taxon>
        <taxon>Psilocybe</taxon>
    </lineage>
</organism>
<dbReference type="Gene3D" id="3.80.10.10">
    <property type="entry name" value="Ribonuclease Inhibitor"/>
    <property type="match status" value="1"/>
</dbReference>
<dbReference type="InterPro" id="IPR032675">
    <property type="entry name" value="LRR_dom_sf"/>
</dbReference>
<dbReference type="AlphaFoldDB" id="A0A8H8CIN3"/>
<name>A0A8H8CIN3_PSICU</name>
<accession>A0A8H8CIN3</accession>
<dbReference type="OrthoDB" id="2745898at2759"/>
<evidence type="ECO:0000313" key="1">
    <source>
        <dbReference type="EMBL" id="KAG5167852.1"/>
    </source>
</evidence>
<reference evidence="1" key="1">
    <citation type="submission" date="2021-02" db="EMBL/GenBank/DDBJ databases">
        <title>Psilocybe cubensis genome.</title>
        <authorList>
            <person name="Mckernan K.J."/>
            <person name="Crawford S."/>
            <person name="Trippe A."/>
            <person name="Kane L.T."/>
            <person name="Mclaughlin S."/>
        </authorList>
    </citation>
    <scope>NUCLEOTIDE SEQUENCE [LARGE SCALE GENOMIC DNA]</scope>
    <source>
        <strain evidence="1">MGC-MH-2018</strain>
    </source>
</reference>
<comment type="caution">
    <text evidence="1">The sequence shown here is derived from an EMBL/GenBank/DDBJ whole genome shotgun (WGS) entry which is preliminary data.</text>
</comment>
<dbReference type="EMBL" id="JAFIQS010000006">
    <property type="protein sequence ID" value="KAG5167852.1"/>
    <property type="molecule type" value="Genomic_DNA"/>
</dbReference>
<sequence>MAPSPISKLSQELIDRIIDALVEPSEVNLASLNSSPSHNSALFSSSLICRSFRARSQKLLYSHVTIDVHRVDSFYRLIMDSGIIAGYVEDLELLLTHNDYKWLWEDQRFMRIMNALALPRSALRTLSLRTRHVIQNIEDGRAMVQKFIKPFIGPKITSLQIYGLSSIPVEVVSSCVNLTHLVLSWTGVDTSFLASPEVEILSRPVKLRRLTYNHSPNALTMLLGWNGTRPCLDISQLTILTIGIEAFNNLSFEQRIIDATGNTLRELHITDLECHEINYTADRFVNLRGCSHLRVLELDVNFGRSVLLEDDMDDLDNICRILSNIPNPNQLHDFRFTVHVGYWVNQEPEAILEADWDRFSEQIRRCLARKSVLSLHMDYLPSDDSMAEGNTSDHEDRRSTSYKVRCAEAMGKLVREKFSGFSTAEALISILTTYSISSFYS</sequence>
<proteinExistence type="predicted"/>